<proteinExistence type="predicted"/>
<dbReference type="InterPro" id="IPR011047">
    <property type="entry name" value="Quinoprotein_ADH-like_sf"/>
</dbReference>
<keyword evidence="5" id="KW-1185">Reference proteome</keyword>
<dbReference type="SUPFAM" id="SSF50998">
    <property type="entry name" value="Quinoprotein alcohol dehydrogenase-like"/>
    <property type="match status" value="1"/>
</dbReference>
<evidence type="ECO:0000256" key="3">
    <source>
        <dbReference type="PROSITE-ProRule" id="PRU00221"/>
    </source>
</evidence>
<organism evidence="4 5">
    <name type="scientific">Durusdinium trenchii</name>
    <dbReference type="NCBI Taxonomy" id="1381693"/>
    <lineage>
        <taxon>Eukaryota</taxon>
        <taxon>Sar</taxon>
        <taxon>Alveolata</taxon>
        <taxon>Dinophyceae</taxon>
        <taxon>Suessiales</taxon>
        <taxon>Symbiodiniaceae</taxon>
        <taxon>Durusdinium</taxon>
    </lineage>
</organism>
<keyword evidence="1 3" id="KW-0853">WD repeat</keyword>
<dbReference type="InterPro" id="IPR015943">
    <property type="entry name" value="WD40/YVTN_repeat-like_dom_sf"/>
</dbReference>
<name>A0ABP0PW25_9DINO</name>
<feature type="non-terminal residue" evidence="4">
    <location>
        <position position="1"/>
    </location>
</feature>
<evidence type="ECO:0000313" key="5">
    <source>
        <dbReference type="Proteomes" id="UP001642464"/>
    </source>
</evidence>
<dbReference type="PROSITE" id="PS00678">
    <property type="entry name" value="WD_REPEATS_1"/>
    <property type="match status" value="1"/>
</dbReference>
<dbReference type="Pfam" id="PF00400">
    <property type="entry name" value="WD40"/>
    <property type="match status" value="3"/>
</dbReference>
<protein>
    <submittedName>
        <fullName evidence="4">F-box/WD repeat-containing protein 7 (Archipelago homolog) (HAgo) (F-box and WD-40 domain-containing protein 7) (F-box protein FBX30) (SEL-10) (HCdc4)</fullName>
    </submittedName>
</protein>
<evidence type="ECO:0000313" key="4">
    <source>
        <dbReference type="EMBL" id="CAK9079029.1"/>
    </source>
</evidence>
<dbReference type="Gene3D" id="2.130.10.10">
    <property type="entry name" value="YVTN repeat-like/Quinoprotein amine dehydrogenase"/>
    <property type="match status" value="2"/>
</dbReference>
<accession>A0ABP0PW25</accession>
<dbReference type="InterPro" id="IPR001680">
    <property type="entry name" value="WD40_rpt"/>
</dbReference>
<feature type="repeat" description="WD" evidence="3">
    <location>
        <begin position="129"/>
        <end position="170"/>
    </location>
</feature>
<dbReference type="InterPro" id="IPR019775">
    <property type="entry name" value="WD40_repeat_CS"/>
</dbReference>
<keyword evidence="2" id="KW-0677">Repeat</keyword>
<dbReference type="SMART" id="SM00320">
    <property type="entry name" value="WD40"/>
    <property type="match status" value="3"/>
</dbReference>
<dbReference type="EMBL" id="CAXAMM010038573">
    <property type="protein sequence ID" value="CAK9079029.1"/>
    <property type="molecule type" value="Genomic_DNA"/>
</dbReference>
<gene>
    <name evidence="4" type="ORF">SCF082_LOCUS37718</name>
</gene>
<sequence length="184" mass="20973">PVLDLLGHRAFVRRVIADWAQQRVASCSSDGYLNVYDTRSGTAIWELPHDRCCDAMDVSFDAGLALCKPLQKPMKLWDLKTGRTVKEFAIPGHKPSWMKVNWDTQIVCTGADDKVKFWDLETGEVSKTIDCHHHLTQCLDVDWDAGLLLTGSVDAHLKLWDIETQSFMKRFLQGTRCLTRVLFH</sequence>
<dbReference type="Proteomes" id="UP001642464">
    <property type="component" value="Unassembled WGS sequence"/>
</dbReference>
<dbReference type="PANTHER" id="PTHR19848">
    <property type="entry name" value="WD40 REPEAT PROTEIN"/>
    <property type="match status" value="1"/>
</dbReference>
<reference evidence="4 5" key="1">
    <citation type="submission" date="2024-02" db="EMBL/GenBank/DDBJ databases">
        <authorList>
            <person name="Chen Y."/>
            <person name="Shah S."/>
            <person name="Dougan E. K."/>
            <person name="Thang M."/>
            <person name="Chan C."/>
        </authorList>
    </citation>
    <scope>NUCLEOTIDE SEQUENCE [LARGE SCALE GENOMIC DNA]</scope>
</reference>
<dbReference type="PROSITE" id="PS50082">
    <property type="entry name" value="WD_REPEATS_2"/>
    <property type="match status" value="2"/>
</dbReference>
<feature type="repeat" description="WD" evidence="3">
    <location>
        <begin position="90"/>
        <end position="128"/>
    </location>
</feature>
<evidence type="ECO:0000256" key="2">
    <source>
        <dbReference type="ARBA" id="ARBA00022737"/>
    </source>
</evidence>
<comment type="caution">
    <text evidence="4">The sequence shown here is derived from an EMBL/GenBank/DDBJ whole genome shotgun (WGS) entry which is preliminary data.</text>
</comment>
<dbReference type="PANTHER" id="PTHR19848:SF8">
    <property type="entry name" value="F-BOX AND WD REPEAT DOMAIN CONTAINING 7"/>
    <property type="match status" value="1"/>
</dbReference>
<evidence type="ECO:0000256" key="1">
    <source>
        <dbReference type="ARBA" id="ARBA00022574"/>
    </source>
</evidence>